<dbReference type="GO" id="GO:0002939">
    <property type="term" value="P:tRNA N1-guanine methylation"/>
    <property type="evidence" value="ECO:0007669"/>
    <property type="project" value="TreeGrafter"/>
</dbReference>
<evidence type="ECO:0000259" key="7">
    <source>
        <dbReference type="PROSITE" id="PS51675"/>
    </source>
</evidence>
<protein>
    <recommendedName>
        <fullName evidence="1">tRNA (guanine(9)-N(1))-methyltransferase</fullName>
        <ecNumber evidence="1">2.1.1.221</ecNumber>
    </recommendedName>
</protein>
<dbReference type="EMBL" id="CCKQ01000402">
    <property type="protein sequence ID" value="CDW71470.1"/>
    <property type="molecule type" value="Genomic_DNA"/>
</dbReference>
<evidence type="ECO:0000313" key="8">
    <source>
        <dbReference type="EMBL" id="CDW71470.1"/>
    </source>
</evidence>
<dbReference type="InterPro" id="IPR007356">
    <property type="entry name" value="tRNA_m1G_MeTrfase_euk"/>
</dbReference>
<dbReference type="OrthoDB" id="278300at2759"/>
<dbReference type="PROSITE" id="PS51675">
    <property type="entry name" value="SAM_MT_TRM10"/>
    <property type="match status" value="1"/>
</dbReference>
<feature type="region of interest" description="Disordered" evidence="6">
    <location>
        <begin position="29"/>
        <end position="110"/>
    </location>
</feature>
<evidence type="ECO:0000256" key="1">
    <source>
        <dbReference type="ARBA" id="ARBA00012797"/>
    </source>
</evidence>
<name>A0A077ZQ13_STYLE</name>
<dbReference type="Gene3D" id="3.40.1280.30">
    <property type="match status" value="1"/>
</dbReference>
<accession>A0A077ZQ13</accession>
<dbReference type="CDD" id="cd18089">
    <property type="entry name" value="SPOUT_Trm10-like"/>
    <property type="match status" value="1"/>
</dbReference>
<dbReference type="FunCoup" id="A0A077ZQ13">
    <property type="interactions" value="193"/>
</dbReference>
<evidence type="ECO:0000256" key="4">
    <source>
        <dbReference type="ARBA" id="ARBA00022691"/>
    </source>
</evidence>
<reference evidence="8 9" key="1">
    <citation type="submission" date="2014-06" db="EMBL/GenBank/DDBJ databases">
        <authorList>
            <person name="Swart Estienne"/>
        </authorList>
    </citation>
    <scope>NUCLEOTIDE SEQUENCE [LARGE SCALE GENOMIC DNA]</scope>
    <source>
        <strain evidence="8 9">130c</strain>
    </source>
</reference>
<organism evidence="8 9">
    <name type="scientific">Stylonychia lemnae</name>
    <name type="common">Ciliate</name>
    <dbReference type="NCBI Taxonomy" id="5949"/>
    <lineage>
        <taxon>Eukaryota</taxon>
        <taxon>Sar</taxon>
        <taxon>Alveolata</taxon>
        <taxon>Ciliophora</taxon>
        <taxon>Intramacronucleata</taxon>
        <taxon>Spirotrichea</taxon>
        <taxon>Stichotrichia</taxon>
        <taxon>Sporadotrichida</taxon>
        <taxon>Oxytrichidae</taxon>
        <taxon>Stylonychinae</taxon>
        <taxon>Stylonychia</taxon>
    </lineage>
</organism>
<comment type="catalytic activity">
    <reaction evidence="5">
        <text>guanosine(9) in tRNA + S-adenosyl-L-methionine = N(1)-methylguanosine(9) in tRNA + S-adenosyl-L-homocysteine + H(+)</text>
        <dbReference type="Rhea" id="RHEA:43156"/>
        <dbReference type="Rhea" id="RHEA-COMP:10367"/>
        <dbReference type="Rhea" id="RHEA-COMP:10368"/>
        <dbReference type="ChEBI" id="CHEBI:15378"/>
        <dbReference type="ChEBI" id="CHEBI:57856"/>
        <dbReference type="ChEBI" id="CHEBI:59789"/>
        <dbReference type="ChEBI" id="CHEBI:73542"/>
        <dbReference type="ChEBI" id="CHEBI:74269"/>
        <dbReference type="EC" id="2.1.1.221"/>
    </reaction>
</comment>
<feature type="compositionally biased region" description="Basic and acidic residues" evidence="6">
    <location>
        <begin position="97"/>
        <end position="110"/>
    </location>
</feature>
<dbReference type="InParanoid" id="A0A077ZQ13"/>
<gene>
    <name evidence="8" type="primary">Contig15333.g16347</name>
    <name evidence="8" type="ORF">STYLEM_415</name>
</gene>
<dbReference type="EC" id="2.1.1.221" evidence="1"/>
<evidence type="ECO:0000256" key="5">
    <source>
        <dbReference type="ARBA" id="ARBA00048434"/>
    </source>
</evidence>
<proteinExistence type="predicted"/>
<feature type="compositionally biased region" description="Basic and acidic residues" evidence="6">
    <location>
        <begin position="51"/>
        <end position="64"/>
    </location>
</feature>
<evidence type="ECO:0000313" key="9">
    <source>
        <dbReference type="Proteomes" id="UP000039865"/>
    </source>
</evidence>
<feature type="domain" description="SAM-dependent MTase TRM10-type" evidence="7">
    <location>
        <begin position="112"/>
        <end position="303"/>
    </location>
</feature>
<dbReference type="InterPro" id="IPR038459">
    <property type="entry name" value="MT_TRM10-typ_sf"/>
</dbReference>
<dbReference type="PANTHER" id="PTHR13563">
    <property type="entry name" value="TRNA (GUANINE-9-) METHYLTRANSFERASE"/>
    <property type="match status" value="1"/>
</dbReference>
<dbReference type="Proteomes" id="UP000039865">
    <property type="component" value="Unassembled WGS sequence"/>
</dbReference>
<keyword evidence="9" id="KW-1185">Reference proteome</keyword>
<dbReference type="InterPro" id="IPR028564">
    <property type="entry name" value="MT_TRM10-typ"/>
</dbReference>
<keyword evidence="2 8" id="KW-0489">Methyltransferase</keyword>
<dbReference type="GO" id="GO:0000049">
    <property type="term" value="F:tRNA binding"/>
    <property type="evidence" value="ECO:0007669"/>
    <property type="project" value="TreeGrafter"/>
</dbReference>
<dbReference type="OMA" id="NHIFAFM"/>
<dbReference type="GO" id="GO:0052905">
    <property type="term" value="F:tRNA (guanosine(9)-N1)-methyltransferase activity"/>
    <property type="evidence" value="ECO:0007669"/>
    <property type="project" value="UniProtKB-EC"/>
</dbReference>
<dbReference type="PANTHER" id="PTHR13563:SF13">
    <property type="entry name" value="TRNA METHYLTRANSFERASE 10 HOMOLOG A"/>
    <property type="match status" value="1"/>
</dbReference>
<dbReference type="AlphaFoldDB" id="A0A077ZQ13"/>
<feature type="compositionally biased region" description="Basic residues" evidence="6">
    <location>
        <begin position="39"/>
        <end position="48"/>
    </location>
</feature>
<sequence>MEAKLDQIQVNHPDEVQLTCENKVEQTINENNQEEVKLSKRQMKKQAKQQKWQEKQQQNKEKSKDKKKKSKATYAHLERFNNYNQLKGDANGDAASNEEKKEDEQKKTSKKEKQALFKELCKQGPKYIIDCEFESLMNDRELKSLSQQLAYCHSVNKRIQHPLNIMLSGVEEKLKSMINKSNCQQWAVDIKYQDKYFDIVEDKSKLVYLTADSENLIDKLDKNMTYIVGGIVDHNRYKLLTYKKATEQGIKHARLPIRENIQLSHSAVLTVNHVFEIIAQYYEKDGNWKEALLAAIPERKRKSLEENKNENNDKQESE</sequence>
<evidence type="ECO:0000256" key="2">
    <source>
        <dbReference type="ARBA" id="ARBA00022603"/>
    </source>
</evidence>
<evidence type="ECO:0000256" key="3">
    <source>
        <dbReference type="ARBA" id="ARBA00022679"/>
    </source>
</evidence>
<keyword evidence="3 8" id="KW-0808">Transferase</keyword>
<evidence type="ECO:0000256" key="6">
    <source>
        <dbReference type="SAM" id="MobiDB-lite"/>
    </source>
</evidence>
<dbReference type="GO" id="GO:0005634">
    <property type="term" value="C:nucleus"/>
    <property type="evidence" value="ECO:0007669"/>
    <property type="project" value="TreeGrafter"/>
</dbReference>
<keyword evidence="4" id="KW-0949">S-adenosyl-L-methionine</keyword>